<keyword evidence="2" id="KW-0812">Transmembrane</keyword>
<organism evidence="4 5">
    <name type="scientific">Pleuronectes platessa</name>
    <name type="common">European plaice</name>
    <dbReference type="NCBI Taxonomy" id="8262"/>
    <lineage>
        <taxon>Eukaryota</taxon>
        <taxon>Metazoa</taxon>
        <taxon>Chordata</taxon>
        <taxon>Craniata</taxon>
        <taxon>Vertebrata</taxon>
        <taxon>Euteleostomi</taxon>
        <taxon>Actinopterygii</taxon>
        <taxon>Neopterygii</taxon>
        <taxon>Teleostei</taxon>
        <taxon>Neoteleostei</taxon>
        <taxon>Acanthomorphata</taxon>
        <taxon>Carangaria</taxon>
        <taxon>Pleuronectiformes</taxon>
        <taxon>Pleuronectoidei</taxon>
        <taxon>Pleuronectidae</taxon>
        <taxon>Pleuronectes</taxon>
    </lineage>
</organism>
<dbReference type="EMBL" id="CADEAL010002313">
    <property type="protein sequence ID" value="CAB1439674.1"/>
    <property type="molecule type" value="Genomic_DNA"/>
</dbReference>
<evidence type="ECO:0000259" key="3">
    <source>
        <dbReference type="Pfam" id="PF24871"/>
    </source>
</evidence>
<evidence type="ECO:0000256" key="1">
    <source>
        <dbReference type="SAM" id="Coils"/>
    </source>
</evidence>
<dbReference type="PANTHER" id="PTHR47049:SF2">
    <property type="entry name" value="PIEZO-TYPE MECHANOSENSITIVE ION CHANNEL HOMOLOG"/>
    <property type="match status" value="1"/>
</dbReference>
<dbReference type="AlphaFoldDB" id="A0A9N7YPL4"/>
<evidence type="ECO:0000313" key="5">
    <source>
        <dbReference type="Proteomes" id="UP001153269"/>
    </source>
</evidence>
<protein>
    <recommendedName>
        <fullName evidence="3">Piezo TM1-24 domain-containing protein</fullName>
    </recommendedName>
</protein>
<reference evidence="4" key="1">
    <citation type="submission" date="2020-03" db="EMBL/GenBank/DDBJ databases">
        <authorList>
            <person name="Weist P."/>
        </authorList>
    </citation>
    <scope>NUCLEOTIDE SEQUENCE</scope>
</reference>
<dbReference type="GO" id="GO:0008381">
    <property type="term" value="F:mechanosensitive monoatomic ion channel activity"/>
    <property type="evidence" value="ECO:0007669"/>
    <property type="project" value="InterPro"/>
</dbReference>
<comment type="caution">
    <text evidence="4">The sequence shown here is derived from an EMBL/GenBank/DDBJ whole genome shotgun (WGS) entry which is preliminary data.</text>
</comment>
<sequence length="201" mass="22469">MSSDLVVGLVFRILLPLTLTAACVLRYNGFSLVYVILLLLLPLLPDPASTTGNTSRCVMAVCVSSFLFLLLQSFFQLTTATLQPDYNCTSWQKALSQLGLVSLTGSDAGSAVRQLFPDVGVLFISLLTWRLIVRLNADIHTQSQQEEEEERQEEELMFEEDSVLGGGGLKKKMMKMMKKRRAAAETGFWLNSNHWFVKADR</sequence>
<feature type="domain" description="Piezo TM1-24" evidence="3">
    <location>
        <begin position="26"/>
        <end position="161"/>
    </location>
</feature>
<feature type="coiled-coil region" evidence="1">
    <location>
        <begin position="132"/>
        <end position="162"/>
    </location>
</feature>
<feature type="transmembrane region" description="Helical" evidence="2">
    <location>
        <begin position="30"/>
        <end position="45"/>
    </location>
</feature>
<feature type="transmembrane region" description="Helical" evidence="2">
    <location>
        <begin position="115"/>
        <end position="133"/>
    </location>
</feature>
<proteinExistence type="predicted"/>
<accession>A0A9N7YPL4</accession>
<dbReference type="Proteomes" id="UP001153269">
    <property type="component" value="Unassembled WGS sequence"/>
</dbReference>
<keyword evidence="1" id="KW-0175">Coiled coil</keyword>
<gene>
    <name evidence="4" type="ORF">PLEPLA_LOCUS27452</name>
</gene>
<dbReference type="Pfam" id="PF24871">
    <property type="entry name" value="Piezo_TM1-24"/>
    <property type="match status" value="1"/>
</dbReference>
<evidence type="ECO:0000256" key="2">
    <source>
        <dbReference type="SAM" id="Phobius"/>
    </source>
</evidence>
<keyword evidence="2" id="KW-0472">Membrane</keyword>
<dbReference type="PANTHER" id="PTHR47049">
    <property type="entry name" value="PIEZO-TYPE MECHANOSENSITIVE ION CHANNEL HOMOLOG"/>
    <property type="match status" value="1"/>
</dbReference>
<name>A0A9N7YPL4_PLEPL</name>
<feature type="transmembrane region" description="Helical" evidence="2">
    <location>
        <begin position="57"/>
        <end position="75"/>
    </location>
</feature>
<dbReference type="InterPro" id="IPR027272">
    <property type="entry name" value="Piezo"/>
</dbReference>
<dbReference type="GO" id="GO:0016020">
    <property type="term" value="C:membrane"/>
    <property type="evidence" value="ECO:0007669"/>
    <property type="project" value="InterPro"/>
</dbReference>
<dbReference type="InterPro" id="IPR056769">
    <property type="entry name" value="Piezo_TM1-24"/>
</dbReference>
<evidence type="ECO:0000313" key="4">
    <source>
        <dbReference type="EMBL" id="CAB1439674.1"/>
    </source>
</evidence>
<keyword evidence="2" id="KW-1133">Transmembrane helix</keyword>
<keyword evidence="5" id="KW-1185">Reference proteome</keyword>